<evidence type="ECO:0000313" key="11">
    <source>
        <dbReference type="EMBL" id="RDV84048.1"/>
    </source>
</evidence>
<feature type="binding site" evidence="8">
    <location>
        <position position="136"/>
    </location>
    <ligand>
        <name>Mg(2+)</name>
        <dbReference type="ChEBI" id="CHEBI:18420"/>
    </ligand>
</feature>
<keyword evidence="5 8" id="KW-0862">Zinc</keyword>
<evidence type="ECO:0000259" key="10">
    <source>
        <dbReference type="Pfam" id="PF07833"/>
    </source>
</evidence>
<dbReference type="InterPro" id="IPR001952">
    <property type="entry name" value="Alkaline_phosphatase"/>
</dbReference>
<dbReference type="Pfam" id="PF00245">
    <property type="entry name" value="Alk_phosphatase"/>
    <property type="match status" value="1"/>
</dbReference>
<dbReference type="InterPro" id="IPR012854">
    <property type="entry name" value="Cu_amine_oxidase-like_N"/>
</dbReference>
<dbReference type="CDD" id="cd16012">
    <property type="entry name" value="ALP"/>
    <property type="match status" value="1"/>
</dbReference>
<dbReference type="PANTHER" id="PTHR11596">
    <property type="entry name" value="ALKALINE PHOSPHATASE"/>
    <property type="match status" value="1"/>
</dbReference>
<evidence type="ECO:0000256" key="3">
    <source>
        <dbReference type="ARBA" id="ARBA00022723"/>
    </source>
</evidence>
<dbReference type="OrthoDB" id="9794455at2"/>
<dbReference type="InterPro" id="IPR036582">
    <property type="entry name" value="Mao_N_sf"/>
</dbReference>
<dbReference type="Gene3D" id="3.30.457.10">
    <property type="entry name" value="Copper amine oxidase-like, N-terminal domain"/>
    <property type="match status" value="1"/>
</dbReference>
<feature type="binding site" evidence="8">
    <location>
        <position position="405"/>
    </location>
    <ligand>
        <name>Zn(2+)</name>
        <dbReference type="ChEBI" id="CHEBI:29105"/>
        <label>2</label>
    </ligand>
</feature>
<evidence type="ECO:0000256" key="6">
    <source>
        <dbReference type="ARBA" id="ARBA00022842"/>
    </source>
</evidence>
<feature type="binding site" evidence="8">
    <location>
        <position position="45"/>
    </location>
    <ligand>
        <name>Zn(2+)</name>
        <dbReference type="ChEBI" id="CHEBI:29105"/>
        <label>2</label>
    </ligand>
</feature>
<feature type="domain" description="Copper amine oxidase-like N-terminal" evidence="10">
    <location>
        <begin position="448"/>
        <end position="522"/>
    </location>
</feature>
<keyword evidence="6 8" id="KW-0460">Magnesium</keyword>
<sequence>MLKRYATRVLASFLVLLLLCASFPLLPAYSKDYPVVKNVIFLIPDGMSLAGTTLARWYRGSSLAMDEMACGLVRTHSAVGPITDSAAAGTALAAGFKTNPGYVTVLPDGTPVASVLEAAKLAGKSTGLVVTCEIPHATPAVFSAHALSRKDYDTILKQQVYQGMDVVLGGGHAFMKPGARKDGEDLVEAVKALGYEYVTDPEELHKVEAGKVWGMFAPKALKPDFDRDPVREPSLAEMTAKAIEILSKNPKGFFLMVEGSQIDWAAHANDPVYLVSEILAFDEAVKVALDFAKKNKDTVVIVAADHGNGGVSIGDRATSGNYSKLPLSSFIEPLKRAKLTGVGLEEKLAPDRSNVIEAVSRYYGIADLSEEEIKAIKEAKPGKLSYVVGPMLSKRAHIGWTTNGHTGEDVVLYVYSPKGEKLTGVVDNTDIAKYIGKVLGLDLRKATQELFVPARMAFEALGAQVYWDDRNPASPVLVVSKEGVELSLPVNTNVAKLNGKTIHLNGLTVYYGTKTYVPQAAVDLFKAAWEKARASKAA</sequence>
<evidence type="ECO:0000256" key="9">
    <source>
        <dbReference type="RuleBase" id="RU003946"/>
    </source>
</evidence>
<dbReference type="SMART" id="SM00098">
    <property type="entry name" value="alkPPc"/>
    <property type="match status" value="1"/>
</dbReference>
<dbReference type="PANTHER" id="PTHR11596:SF5">
    <property type="entry name" value="ALKALINE PHOSPHATASE"/>
    <property type="match status" value="1"/>
</dbReference>
<dbReference type="SUPFAM" id="SSF55383">
    <property type="entry name" value="Copper amine oxidase, domain N"/>
    <property type="match status" value="1"/>
</dbReference>
<dbReference type="InterPro" id="IPR017850">
    <property type="entry name" value="Alkaline_phosphatase_core_sf"/>
</dbReference>
<evidence type="ECO:0000256" key="7">
    <source>
        <dbReference type="PIRSR" id="PIRSR601952-1"/>
    </source>
</evidence>
<dbReference type="AlphaFoldDB" id="A0A3D8P736"/>
<keyword evidence="2" id="KW-0597">Phosphoprotein</keyword>
<dbReference type="InterPro" id="IPR018299">
    <property type="entry name" value="Alkaline_phosphatase_AS"/>
</dbReference>
<feature type="active site" description="Phosphoserine intermediate" evidence="7">
    <location>
        <position position="85"/>
    </location>
</feature>
<dbReference type="Pfam" id="PF07833">
    <property type="entry name" value="Cu_amine_oxidN1"/>
    <property type="match status" value="1"/>
</dbReference>
<dbReference type="GO" id="GO:0046872">
    <property type="term" value="F:metal ion binding"/>
    <property type="evidence" value="ECO:0007669"/>
    <property type="project" value="UniProtKB-KW"/>
</dbReference>
<comment type="cofactor">
    <cofactor evidence="8">
        <name>Zn(2+)</name>
        <dbReference type="ChEBI" id="CHEBI:29105"/>
    </cofactor>
    <text evidence="8">Binds 2 Zn(2+) ions.</text>
</comment>
<evidence type="ECO:0000256" key="2">
    <source>
        <dbReference type="ARBA" id="ARBA00022553"/>
    </source>
</evidence>
<comment type="caution">
    <text evidence="11">The sequence shown here is derived from an EMBL/GenBank/DDBJ whole genome shotgun (WGS) entry which is preliminary data.</text>
</comment>
<keyword evidence="4" id="KW-0378">Hydrolase</keyword>
<protein>
    <submittedName>
        <fullName evidence="11">Alkaline phosphatase</fullName>
    </submittedName>
</protein>
<accession>A0A3D8P736</accession>
<feature type="binding site" evidence="8">
    <location>
        <position position="45"/>
    </location>
    <ligand>
        <name>Mg(2+)</name>
        <dbReference type="ChEBI" id="CHEBI:18420"/>
    </ligand>
</feature>
<evidence type="ECO:0000256" key="4">
    <source>
        <dbReference type="ARBA" id="ARBA00022801"/>
    </source>
</evidence>
<evidence type="ECO:0000313" key="12">
    <source>
        <dbReference type="Proteomes" id="UP000256329"/>
    </source>
</evidence>
<feature type="binding site" evidence="8">
    <location>
        <position position="306"/>
    </location>
    <ligand>
        <name>Zn(2+)</name>
        <dbReference type="ChEBI" id="CHEBI:29105"/>
        <label>2</label>
    </ligand>
</feature>
<keyword evidence="3 8" id="KW-0479">Metal-binding</keyword>
<dbReference type="EMBL" id="QSLN01000003">
    <property type="protein sequence ID" value="RDV84048.1"/>
    <property type="molecule type" value="Genomic_DNA"/>
</dbReference>
<proteinExistence type="inferred from homology"/>
<feature type="binding site" evidence="8">
    <location>
        <position position="258"/>
    </location>
    <ligand>
        <name>Mg(2+)</name>
        <dbReference type="ChEBI" id="CHEBI:18420"/>
    </ligand>
</feature>
<evidence type="ECO:0000256" key="5">
    <source>
        <dbReference type="ARBA" id="ARBA00022833"/>
    </source>
</evidence>
<evidence type="ECO:0000256" key="8">
    <source>
        <dbReference type="PIRSR" id="PIRSR601952-2"/>
    </source>
</evidence>
<dbReference type="Proteomes" id="UP000256329">
    <property type="component" value="Unassembled WGS sequence"/>
</dbReference>
<dbReference type="PRINTS" id="PR00113">
    <property type="entry name" value="ALKPHPHTASE"/>
</dbReference>
<dbReference type="GO" id="GO:0004035">
    <property type="term" value="F:alkaline phosphatase activity"/>
    <property type="evidence" value="ECO:0007669"/>
    <property type="project" value="TreeGrafter"/>
</dbReference>
<name>A0A3D8P736_9THEO</name>
<comment type="similarity">
    <text evidence="1 9">Belongs to the alkaline phosphatase family.</text>
</comment>
<dbReference type="SUPFAM" id="SSF53649">
    <property type="entry name" value="Alkaline phosphatase-like"/>
    <property type="match status" value="1"/>
</dbReference>
<feature type="binding site" evidence="8">
    <location>
        <position position="138"/>
    </location>
    <ligand>
        <name>Mg(2+)</name>
        <dbReference type="ChEBI" id="CHEBI:18420"/>
    </ligand>
</feature>
<reference evidence="11 12" key="1">
    <citation type="submission" date="2018-08" db="EMBL/GenBank/DDBJ databases">
        <title>Form III RuBisCO-mediated autotrophy in Thermodesulfobium bacteria.</title>
        <authorList>
            <person name="Toshchakov S.V."/>
            <person name="Kublanov I.V."/>
            <person name="Frolov E."/>
            <person name="Bonch-Osmolovskaya E.A."/>
            <person name="Tourova T.P."/>
            <person name="Chernych N.A."/>
            <person name="Lebedinsky A.V."/>
        </authorList>
    </citation>
    <scope>NUCLEOTIDE SEQUENCE [LARGE SCALE GENOMIC DNA]</scope>
    <source>
        <strain evidence="11 12">SR</strain>
    </source>
</reference>
<gene>
    <name evidence="11" type="ORF">DXX99_04250</name>
</gene>
<feature type="binding site" evidence="8">
    <location>
        <position position="263"/>
    </location>
    <ligand>
        <name>Zn(2+)</name>
        <dbReference type="ChEBI" id="CHEBI:29105"/>
        <label>2</label>
    </ligand>
</feature>
<comment type="cofactor">
    <cofactor evidence="8">
        <name>Mg(2+)</name>
        <dbReference type="ChEBI" id="CHEBI:18420"/>
    </cofactor>
    <text evidence="8">Binds 1 Mg(2+) ion.</text>
</comment>
<dbReference type="Gene3D" id="3.40.720.10">
    <property type="entry name" value="Alkaline Phosphatase, subunit A"/>
    <property type="match status" value="1"/>
</dbReference>
<keyword evidence="12" id="KW-1185">Reference proteome</keyword>
<evidence type="ECO:0000256" key="1">
    <source>
        <dbReference type="ARBA" id="ARBA00005984"/>
    </source>
</evidence>
<feature type="binding site" evidence="8">
    <location>
        <position position="267"/>
    </location>
    <ligand>
        <name>Zn(2+)</name>
        <dbReference type="ChEBI" id="CHEBI:29105"/>
        <label>2</label>
    </ligand>
</feature>
<feature type="binding site" evidence="8">
    <location>
        <position position="305"/>
    </location>
    <ligand>
        <name>Zn(2+)</name>
        <dbReference type="ChEBI" id="CHEBI:29105"/>
        <label>2</label>
    </ligand>
</feature>
<dbReference type="Gene3D" id="1.10.60.40">
    <property type="match status" value="1"/>
</dbReference>
<organism evidence="11 12">
    <name type="scientific">Ammonifex thiophilus</name>
    <dbReference type="NCBI Taxonomy" id="444093"/>
    <lineage>
        <taxon>Bacteria</taxon>
        <taxon>Bacillati</taxon>
        <taxon>Bacillota</taxon>
        <taxon>Clostridia</taxon>
        <taxon>Thermoanaerobacterales</taxon>
        <taxon>Thermoanaerobacteraceae</taxon>
        <taxon>Ammonifex</taxon>
    </lineage>
</organism>
<dbReference type="PROSITE" id="PS00123">
    <property type="entry name" value="ALKALINE_PHOSPHATASE"/>
    <property type="match status" value="1"/>
</dbReference>